<gene>
    <name evidence="1" type="ORF">SAY87_027221</name>
</gene>
<protein>
    <submittedName>
        <fullName evidence="1">Uncharacterized protein</fullName>
    </submittedName>
</protein>
<reference evidence="1 2" key="1">
    <citation type="journal article" date="2023" name="Hortic Res">
        <title>Pangenome of water caltrop reveals structural variations and asymmetric subgenome divergence after allopolyploidization.</title>
        <authorList>
            <person name="Zhang X."/>
            <person name="Chen Y."/>
            <person name="Wang L."/>
            <person name="Yuan Y."/>
            <person name="Fang M."/>
            <person name="Shi L."/>
            <person name="Lu R."/>
            <person name="Comes H.P."/>
            <person name="Ma Y."/>
            <person name="Chen Y."/>
            <person name="Huang G."/>
            <person name="Zhou Y."/>
            <person name="Zheng Z."/>
            <person name="Qiu Y."/>
        </authorList>
    </citation>
    <scope>NUCLEOTIDE SEQUENCE [LARGE SCALE GENOMIC DNA]</scope>
    <source>
        <tissue evidence="1">Roots</tissue>
    </source>
</reference>
<keyword evidence="2" id="KW-1185">Reference proteome</keyword>
<dbReference type="AlphaFoldDB" id="A0AAN7H4H3"/>
<evidence type="ECO:0000313" key="2">
    <source>
        <dbReference type="Proteomes" id="UP001345219"/>
    </source>
</evidence>
<name>A0AAN7H4H3_9MYRT</name>
<dbReference type="Proteomes" id="UP001345219">
    <property type="component" value="Chromosome 21"/>
</dbReference>
<sequence>MHSSPIKIILFFFLILWVFTNHNRLVWVTTGTYPPPLPASVLSVHLLGGASASVPLLSSAVRLSVSLSASVLTPLFAFRYPLDSLVPSTACRSRPEPGFVRSHPVPVAFCVDSAFVNVPDVISDAFLEKDMKL</sequence>
<evidence type="ECO:0000313" key="1">
    <source>
        <dbReference type="EMBL" id="KAK4749772.1"/>
    </source>
</evidence>
<accession>A0AAN7H4H3</accession>
<comment type="caution">
    <text evidence="1">The sequence shown here is derived from an EMBL/GenBank/DDBJ whole genome shotgun (WGS) entry which is preliminary data.</text>
</comment>
<organism evidence="1 2">
    <name type="scientific">Trapa incisa</name>
    <dbReference type="NCBI Taxonomy" id="236973"/>
    <lineage>
        <taxon>Eukaryota</taxon>
        <taxon>Viridiplantae</taxon>
        <taxon>Streptophyta</taxon>
        <taxon>Embryophyta</taxon>
        <taxon>Tracheophyta</taxon>
        <taxon>Spermatophyta</taxon>
        <taxon>Magnoliopsida</taxon>
        <taxon>eudicotyledons</taxon>
        <taxon>Gunneridae</taxon>
        <taxon>Pentapetalae</taxon>
        <taxon>rosids</taxon>
        <taxon>malvids</taxon>
        <taxon>Myrtales</taxon>
        <taxon>Lythraceae</taxon>
        <taxon>Trapa</taxon>
    </lineage>
</organism>
<dbReference type="EMBL" id="JAXIOK010000018">
    <property type="protein sequence ID" value="KAK4749772.1"/>
    <property type="molecule type" value="Genomic_DNA"/>
</dbReference>
<proteinExistence type="predicted"/>